<evidence type="ECO:0000256" key="1">
    <source>
        <dbReference type="SAM" id="MobiDB-lite"/>
    </source>
</evidence>
<feature type="region of interest" description="Disordered" evidence="1">
    <location>
        <begin position="1"/>
        <end position="25"/>
    </location>
</feature>
<dbReference type="AlphaFoldDB" id="A0A0A8XU41"/>
<sequence length="25" mass="2573">MLEASMGELGPEASSRSTAGSIDYI</sequence>
<dbReference type="EMBL" id="GBRH01280391">
    <property type="protein sequence ID" value="JAD17504.1"/>
    <property type="molecule type" value="Transcribed_RNA"/>
</dbReference>
<evidence type="ECO:0000313" key="2">
    <source>
        <dbReference type="EMBL" id="JAD17504.1"/>
    </source>
</evidence>
<reference evidence="2" key="2">
    <citation type="journal article" date="2015" name="Data Brief">
        <title>Shoot transcriptome of the giant reed, Arundo donax.</title>
        <authorList>
            <person name="Barrero R.A."/>
            <person name="Guerrero F.D."/>
            <person name="Moolhuijzen P."/>
            <person name="Goolsby J.A."/>
            <person name="Tidwell J."/>
            <person name="Bellgard S.E."/>
            <person name="Bellgard M.I."/>
        </authorList>
    </citation>
    <scope>NUCLEOTIDE SEQUENCE</scope>
    <source>
        <tissue evidence="2">Shoot tissue taken approximately 20 cm above the soil surface</tissue>
    </source>
</reference>
<name>A0A0A8XU41_ARUDO</name>
<feature type="compositionally biased region" description="Polar residues" evidence="1">
    <location>
        <begin position="14"/>
        <end position="25"/>
    </location>
</feature>
<accession>A0A0A8XU41</accession>
<reference evidence="2" key="1">
    <citation type="submission" date="2014-09" db="EMBL/GenBank/DDBJ databases">
        <authorList>
            <person name="Magalhaes I.L.F."/>
            <person name="Oliveira U."/>
            <person name="Santos F.R."/>
            <person name="Vidigal T.H.D.A."/>
            <person name="Brescovit A.D."/>
            <person name="Santos A.J."/>
        </authorList>
    </citation>
    <scope>NUCLEOTIDE SEQUENCE</scope>
    <source>
        <tissue evidence="2">Shoot tissue taken approximately 20 cm above the soil surface</tissue>
    </source>
</reference>
<protein>
    <submittedName>
        <fullName evidence="2">Uncharacterized protein</fullName>
    </submittedName>
</protein>
<proteinExistence type="predicted"/>
<organism evidence="2">
    <name type="scientific">Arundo donax</name>
    <name type="common">Giant reed</name>
    <name type="synonym">Donax arundinaceus</name>
    <dbReference type="NCBI Taxonomy" id="35708"/>
    <lineage>
        <taxon>Eukaryota</taxon>
        <taxon>Viridiplantae</taxon>
        <taxon>Streptophyta</taxon>
        <taxon>Embryophyta</taxon>
        <taxon>Tracheophyta</taxon>
        <taxon>Spermatophyta</taxon>
        <taxon>Magnoliopsida</taxon>
        <taxon>Liliopsida</taxon>
        <taxon>Poales</taxon>
        <taxon>Poaceae</taxon>
        <taxon>PACMAD clade</taxon>
        <taxon>Arundinoideae</taxon>
        <taxon>Arundineae</taxon>
        <taxon>Arundo</taxon>
    </lineage>
</organism>